<dbReference type="WBParaSite" id="PS1159_v2.g24087.t1">
    <property type="protein sequence ID" value="PS1159_v2.g24087.t1"/>
    <property type="gene ID" value="PS1159_v2.g24087"/>
</dbReference>
<accession>A0AC35G5M6</accession>
<name>A0AC35G5M6_9BILA</name>
<dbReference type="Proteomes" id="UP000887580">
    <property type="component" value="Unplaced"/>
</dbReference>
<reference evidence="2" key="1">
    <citation type="submission" date="2022-11" db="UniProtKB">
        <authorList>
            <consortium name="WormBaseParasite"/>
        </authorList>
    </citation>
    <scope>IDENTIFICATION</scope>
</reference>
<organism evidence="1 2">
    <name type="scientific">Panagrolaimus sp. PS1159</name>
    <dbReference type="NCBI Taxonomy" id="55785"/>
    <lineage>
        <taxon>Eukaryota</taxon>
        <taxon>Metazoa</taxon>
        <taxon>Ecdysozoa</taxon>
        <taxon>Nematoda</taxon>
        <taxon>Chromadorea</taxon>
        <taxon>Rhabditida</taxon>
        <taxon>Tylenchina</taxon>
        <taxon>Panagrolaimomorpha</taxon>
        <taxon>Panagrolaimoidea</taxon>
        <taxon>Panagrolaimidae</taxon>
        <taxon>Panagrolaimus</taxon>
    </lineage>
</organism>
<proteinExistence type="predicted"/>
<evidence type="ECO:0000313" key="1">
    <source>
        <dbReference type="Proteomes" id="UP000887580"/>
    </source>
</evidence>
<protein>
    <submittedName>
        <fullName evidence="2">Nucleolar protein 6</fullName>
    </submittedName>
</protein>
<sequence length="669" mass="76348">MESENVQPEWLLKYDQFYFVELPKKKKNDKHSFSNFVKSVKPILVRGWNERVEEFEIYNAGINPSTKNQRALIGVKLTADWDKSVTKGPEANTPAATEFRKFYGEKSEMRKLLDGSIREAVVWYNAENPGSSKKQILVTIANYVLAKHYAPINIQFRHFNWDKLVTEASEYTKCSAAFEKLASAIRDIKGFPLAVSTIYCTSPFYRRTEPFPPLGKFLFTNSKASQVQEDSIARISLKFEGDDPMDGTETTRATTIKRAPYFTPALSVMLTMEHSNKFGDTPQIIAKFKTAFYIELAQRLKDDHKIFAVSTEKNLFVTINDIAFDVEIGQTKEIAIAKRLENENRHNMIPVGGDWKSLKHKIEFLPQMCNQITGLTHRFAAFAETCQLFKKFLASHFLLEHFDDIAVELIVANVFLALDEQRGNPPLDPFSGFTHILHLLTSHDFVKQPLFIDFNGNLDSEKKETMLKHFANARPVLPPLILFTSDDESGIRFTKTGPEMIVFSRLLELSSCALLIIKKHLEGVIDTNLKSIFFSEMEGFDIVIELHKEVVCFGSFGYNSGKEIISKLKKPTQESVLPIVNFNPPMKFIEELKVYFGNIALLFYDRYGGKSIGVLLRPDFKKAFAEYKVNRTYCRKNSKEGLTPNIEEFMETIKILGNGIVSNVILNQK</sequence>
<evidence type="ECO:0000313" key="2">
    <source>
        <dbReference type="WBParaSite" id="PS1159_v2.g24087.t1"/>
    </source>
</evidence>